<protein>
    <recommendedName>
        <fullName evidence="3">Flavodoxin-like domain-containing protein</fullName>
    </recommendedName>
</protein>
<evidence type="ECO:0000313" key="1">
    <source>
        <dbReference type="EMBL" id="MDQ8207191.1"/>
    </source>
</evidence>
<evidence type="ECO:0008006" key="3">
    <source>
        <dbReference type="Google" id="ProtNLM"/>
    </source>
</evidence>
<dbReference type="EMBL" id="JARXHW010000011">
    <property type="protein sequence ID" value="MDQ8207191.1"/>
    <property type="molecule type" value="Genomic_DNA"/>
</dbReference>
<name>A0ABU1ASQ5_9BACT</name>
<reference evidence="1 2" key="1">
    <citation type="submission" date="2023-04" db="EMBL/GenBank/DDBJ databases">
        <title>A novel bacteria isolated from coastal sediment.</title>
        <authorList>
            <person name="Liu X.-J."/>
            <person name="Du Z.-J."/>
        </authorList>
    </citation>
    <scope>NUCLEOTIDE SEQUENCE [LARGE SCALE GENOMIC DNA]</scope>
    <source>
        <strain evidence="1 2">SDUM461003</strain>
    </source>
</reference>
<evidence type="ECO:0000313" key="2">
    <source>
        <dbReference type="Proteomes" id="UP001225316"/>
    </source>
</evidence>
<gene>
    <name evidence="1" type="ORF">QEH52_06710</name>
</gene>
<organism evidence="1 2">
    <name type="scientific">Thalassobacterium maritimum</name>
    <dbReference type="NCBI Taxonomy" id="3041265"/>
    <lineage>
        <taxon>Bacteria</taxon>
        <taxon>Pseudomonadati</taxon>
        <taxon>Verrucomicrobiota</taxon>
        <taxon>Opitutia</taxon>
        <taxon>Puniceicoccales</taxon>
        <taxon>Coraliomargaritaceae</taxon>
        <taxon>Thalassobacterium</taxon>
    </lineage>
</organism>
<sequence length="141" mass="15524">MRANLSIYHNCNEGEAWASAFMLYRHAQDCGVQAEMCELSSLGEERLRNGGYSVFILTHSGLRSLQKRMQAANLWLDRLIYSILVLGDPLGAHSAAGLDACLSEKGAVSVLDSLEVDFFKARVIADWEDCVLQLATDLQAS</sequence>
<keyword evidence="2" id="KW-1185">Reference proteome</keyword>
<dbReference type="InterPro" id="IPR029039">
    <property type="entry name" value="Flavoprotein-like_sf"/>
</dbReference>
<comment type="caution">
    <text evidence="1">The sequence shown here is derived from an EMBL/GenBank/DDBJ whole genome shotgun (WGS) entry which is preliminary data.</text>
</comment>
<accession>A0ABU1ASQ5</accession>
<dbReference type="SUPFAM" id="SSF52218">
    <property type="entry name" value="Flavoproteins"/>
    <property type="match status" value="1"/>
</dbReference>
<proteinExistence type="predicted"/>
<dbReference type="Proteomes" id="UP001225316">
    <property type="component" value="Unassembled WGS sequence"/>
</dbReference>